<feature type="domain" description="Peptidase C14 caspase" evidence="2">
    <location>
        <begin position="14"/>
        <end position="82"/>
    </location>
</feature>
<dbReference type="Proteomes" id="UP001238334">
    <property type="component" value="Chromosome"/>
</dbReference>
<dbReference type="GO" id="GO:0006508">
    <property type="term" value="P:proteolysis"/>
    <property type="evidence" value="ECO:0007669"/>
    <property type="project" value="InterPro"/>
</dbReference>
<accession>A0A9Y2P7T0</accession>
<dbReference type="EMBL" id="CP127247">
    <property type="protein sequence ID" value="WIY26145.1"/>
    <property type="molecule type" value="Genomic_DNA"/>
</dbReference>
<evidence type="ECO:0000256" key="1">
    <source>
        <dbReference type="SAM" id="MobiDB-lite"/>
    </source>
</evidence>
<reference evidence="3 4" key="1">
    <citation type="submission" date="2023-06" db="EMBL/GenBank/DDBJ databases">
        <title>Parasedimentitalea psychrophila sp. nov., a psychrophilic bacterium isolated from deep-sea sediment.</title>
        <authorList>
            <person name="Li A."/>
        </authorList>
    </citation>
    <scope>NUCLEOTIDE SEQUENCE [LARGE SCALE GENOMIC DNA]</scope>
    <source>
        <strain evidence="3 4">QS115</strain>
    </source>
</reference>
<organism evidence="3 4">
    <name type="scientific">Parasedimentitalea psychrophila</name>
    <dbReference type="NCBI Taxonomy" id="2997337"/>
    <lineage>
        <taxon>Bacteria</taxon>
        <taxon>Pseudomonadati</taxon>
        <taxon>Pseudomonadota</taxon>
        <taxon>Alphaproteobacteria</taxon>
        <taxon>Rhodobacterales</taxon>
        <taxon>Paracoccaceae</taxon>
        <taxon>Parasedimentitalea</taxon>
    </lineage>
</organism>
<sequence length="110" mass="11672">MLERFHKSGVGFSIFILDACRNNPFLTDESEQGRGLASMESDAGETLIGLATQAGEVAYDGTGPNSPYTGALITRLPSPQSGDQAGAIRSVRTRHRPCKFFGAGRASLNP</sequence>
<dbReference type="AlphaFoldDB" id="A0A9Y2P7T0"/>
<evidence type="ECO:0000313" key="3">
    <source>
        <dbReference type="EMBL" id="WIY26145.1"/>
    </source>
</evidence>
<dbReference type="KEGG" id="ppso:QPJ95_04265"/>
<protein>
    <submittedName>
        <fullName evidence="3">Caspase family protein</fullName>
    </submittedName>
</protein>
<dbReference type="InterPro" id="IPR011600">
    <property type="entry name" value="Pept_C14_caspase"/>
</dbReference>
<evidence type="ECO:0000313" key="4">
    <source>
        <dbReference type="Proteomes" id="UP001238334"/>
    </source>
</evidence>
<dbReference type="InterPro" id="IPR029030">
    <property type="entry name" value="Caspase-like_dom_sf"/>
</dbReference>
<gene>
    <name evidence="3" type="ORF">QPJ95_04265</name>
</gene>
<dbReference type="RefSeq" id="WP_270918407.1">
    <property type="nucleotide sequence ID" value="NZ_CP127247.1"/>
</dbReference>
<proteinExistence type="predicted"/>
<dbReference type="InterPro" id="IPR052039">
    <property type="entry name" value="Caspase-related_regulators"/>
</dbReference>
<dbReference type="SUPFAM" id="SSF52129">
    <property type="entry name" value="Caspase-like"/>
    <property type="match status" value="1"/>
</dbReference>
<dbReference type="Gene3D" id="3.40.50.1460">
    <property type="match status" value="1"/>
</dbReference>
<dbReference type="Pfam" id="PF00656">
    <property type="entry name" value="Peptidase_C14"/>
    <property type="match status" value="1"/>
</dbReference>
<name>A0A9Y2P7T0_9RHOB</name>
<evidence type="ECO:0000259" key="2">
    <source>
        <dbReference type="Pfam" id="PF00656"/>
    </source>
</evidence>
<keyword evidence="4" id="KW-1185">Reference proteome</keyword>
<dbReference type="PANTHER" id="PTHR22576:SF37">
    <property type="entry name" value="MUCOSA-ASSOCIATED LYMPHOID TISSUE LYMPHOMA TRANSLOCATION PROTEIN 1"/>
    <property type="match status" value="1"/>
</dbReference>
<feature type="region of interest" description="Disordered" evidence="1">
    <location>
        <begin position="69"/>
        <end position="89"/>
    </location>
</feature>
<dbReference type="GO" id="GO:0004197">
    <property type="term" value="F:cysteine-type endopeptidase activity"/>
    <property type="evidence" value="ECO:0007669"/>
    <property type="project" value="InterPro"/>
</dbReference>
<dbReference type="PANTHER" id="PTHR22576">
    <property type="entry name" value="MUCOSA ASSOCIATED LYMPHOID TISSUE LYMPHOMA TRANSLOCATION PROTEIN 1/PARACASPASE"/>
    <property type="match status" value="1"/>
</dbReference>